<feature type="signal peptide" evidence="2">
    <location>
        <begin position="1"/>
        <end position="27"/>
    </location>
</feature>
<gene>
    <name evidence="4" type="ORF">Q9L42_008270</name>
</gene>
<dbReference type="NCBIfam" id="TIGR02595">
    <property type="entry name" value="PEP_CTERM"/>
    <property type="match status" value="1"/>
</dbReference>
<protein>
    <submittedName>
        <fullName evidence="4">PEP-CTERM sorting domain-containing protein</fullName>
    </submittedName>
</protein>
<dbReference type="Pfam" id="PF07589">
    <property type="entry name" value="PEP-CTERM"/>
    <property type="match status" value="1"/>
</dbReference>
<organism evidence="4 5">
    <name type="scientific">Methylomarinum roseum</name>
    <dbReference type="NCBI Taxonomy" id="3067653"/>
    <lineage>
        <taxon>Bacteria</taxon>
        <taxon>Pseudomonadati</taxon>
        <taxon>Pseudomonadota</taxon>
        <taxon>Gammaproteobacteria</taxon>
        <taxon>Methylococcales</taxon>
        <taxon>Methylococcaceae</taxon>
        <taxon>Methylomarinum</taxon>
    </lineage>
</organism>
<evidence type="ECO:0000259" key="3">
    <source>
        <dbReference type="Pfam" id="PF07589"/>
    </source>
</evidence>
<dbReference type="EMBL" id="CP157743">
    <property type="protein sequence ID" value="XBS22104.1"/>
    <property type="molecule type" value="Genomic_DNA"/>
</dbReference>
<dbReference type="AlphaFoldDB" id="A0AAU7NYP4"/>
<keyword evidence="2" id="KW-0732">Signal</keyword>
<sequence length="228" mass="24410">MNIIKKIAKLSALIAATLLLQPPGASAASMTFTDTYDPASDKLISFGAKKTFEFIHSIIDDKDGADDEWSGLYGYDQHSDLISSASIELRFKDGSDGSAPECRSGKSRNQASCVADESDDSAAESVSFFFDQDSFGTQTITSGGTSYIATFSSDLNSLLSDGLLQVKLQNTGTTNKKPEDRSDFLFLKSTLTVHVNKAAQAQQVPEPATLALVGLGVFGFVIGRRKKI</sequence>
<feature type="region of interest" description="Disordered" evidence="1">
    <location>
        <begin position="96"/>
        <end position="116"/>
    </location>
</feature>
<keyword evidence="5" id="KW-1185">Reference proteome</keyword>
<feature type="domain" description="Ice-binding protein C-terminal" evidence="3">
    <location>
        <begin position="203"/>
        <end position="226"/>
    </location>
</feature>
<dbReference type="Proteomes" id="UP001225378">
    <property type="component" value="Chromosome"/>
</dbReference>
<name>A0AAU7NYP4_9GAMM</name>
<evidence type="ECO:0000256" key="1">
    <source>
        <dbReference type="SAM" id="MobiDB-lite"/>
    </source>
</evidence>
<feature type="chain" id="PRO_5043649923" evidence="2">
    <location>
        <begin position="28"/>
        <end position="228"/>
    </location>
</feature>
<dbReference type="KEGG" id="mech:Q9L42_008270"/>
<evidence type="ECO:0000256" key="2">
    <source>
        <dbReference type="SAM" id="SignalP"/>
    </source>
</evidence>
<dbReference type="RefSeq" id="WP_349432602.1">
    <property type="nucleotide sequence ID" value="NZ_CP157743.1"/>
</dbReference>
<dbReference type="InterPro" id="IPR013424">
    <property type="entry name" value="Ice-binding_C"/>
</dbReference>
<evidence type="ECO:0000313" key="4">
    <source>
        <dbReference type="EMBL" id="XBS22104.1"/>
    </source>
</evidence>
<proteinExistence type="predicted"/>
<accession>A0AAU7NYP4</accession>
<reference evidence="4 5" key="1">
    <citation type="journal article" date="2024" name="Microbiology">
        <title>Methylomarinum rosea sp. nov., a novel halophilic methanotrophic bacterium from the hypersaline Lake Elton.</title>
        <authorList>
            <person name="Suleimanov R.Z."/>
            <person name="Oshkin I.Y."/>
            <person name="Danilova O.V."/>
            <person name="Suzina N.E."/>
            <person name="Dedysh S.N."/>
        </authorList>
    </citation>
    <scope>NUCLEOTIDE SEQUENCE [LARGE SCALE GENOMIC DNA]</scope>
    <source>
        <strain evidence="4 5">Ch1-1</strain>
    </source>
</reference>
<evidence type="ECO:0000313" key="5">
    <source>
        <dbReference type="Proteomes" id="UP001225378"/>
    </source>
</evidence>